<dbReference type="Gene3D" id="3.40.50.720">
    <property type="entry name" value="NAD(P)-binding Rossmann-like Domain"/>
    <property type="match status" value="1"/>
</dbReference>
<evidence type="ECO:0000259" key="2">
    <source>
        <dbReference type="Pfam" id="PF13478"/>
    </source>
</evidence>
<keyword evidence="4" id="KW-1185">Reference proteome</keyword>
<name>A0A2X3KXE6_9BACT</name>
<feature type="domain" description="XdhC- CoxI" evidence="1">
    <location>
        <begin position="13"/>
        <end position="78"/>
    </location>
</feature>
<protein>
    <submittedName>
        <fullName evidence="3">Xanthine dehydrogenase accessory factor</fullName>
    </submittedName>
</protein>
<accession>A0A2X3KXE6</accession>
<dbReference type="RefSeq" id="WP_122031658.1">
    <property type="nucleotide sequence ID" value="NZ_LS483254.1"/>
</dbReference>
<dbReference type="InterPro" id="IPR036291">
    <property type="entry name" value="NAD(P)-bd_dom_sf"/>
</dbReference>
<reference evidence="4" key="1">
    <citation type="submission" date="2018-05" db="EMBL/GenBank/DDBJ databases">
        <authorList>
            <person name="Hao L."/>
        </authorList>
    </citation>
    <scope>NUCLEOTIDE SEQUENCE [LARGE SCALE GENOMIC DNA]</scope>
</reference>
<evidence type="ECO:0000313" key="4">
    <source>
        <dbReference type="Proteomes" id="UP000249818"/>
    </source>
</evidence>
<dbReference type="InterPro" id="IPR052698">
    <property type="entry name" value="MoCofactor_Util/Proc"/>
</dbReference>
<gene>
    <name evidence="3" type="ORF">BARAN1_1246</name>
</gene>
<dbReference type="InterPro" id="IPR003777">
    <property type="entry name" value="XdhC_CoxI"/>
</dbReference>
<evidence type="ECO:0000259" key="1">
    <source>
        <dbReference type="Pfam" id="PF02625"/>
    </source>
</evidence>
<evidence type="ECO:0000313" key="3">
    <source>
        <dbReference type="EMBL" id="SQD93268.1"/>
    </source>
</evidence>
<proteinExistence type="predicted"/>
<dbReference type="Pfam" id="PF13478">
    <property type="entry name" value="XdhC_C"/>
    <property type="match status" value="1"/>
</dbReference>
<dbReference type="InterPro" id="IPR027051">
    <property type="entry name" value="XdhC_Rossmann_dom"/>
</dbReference>
<dbReference type="KEGG" id="bana:BARAN1_1246"/>
<dbReference type="SUPFAM" id="SSF51735">
    <property type="entry name" value="NAD(P)-binding Rossmann-fold domains"/>
    <property type="match status" value="1"/>
</dbReference>
<feature type="domain" description="XdhC Rossmann" evidence="2">
    <location>
        <begin position="105"/>
        <end position="243"/>
    </location>
</feature>
<dbReference type="AlphaFoldDB" id="A0A2X3KXE6"/>
<dbReference type="Pfam" id="PF02625">
    <property type="entry name" value="XdhC_CoxI"/>
    <property type="match status" value="1"/>
</dbReference>
<dbReference type="Proteomes" id="UP000249818">
    <property type="component" value="Chromosome BARAN1"/>
</dbReference>
<dbReference type="OrthoDB" id="9773039at2"/>
<organism evidence="3 4">
    <name type="scientific">Candidatus Bipolaricaulis anaerobius</name>
    <dbReference type="NCBI Taxonomy" id="2026885"/>
    <lineage>
        <taxon>Bacteria</taxon>
        <taxon>Candidatus Bipolaricaulota</taxon>
        <taxon>Candidatus Bipolaricaulia</taxon>
        <taxon>Candidatus Bipolaricaulales</taxon>
        <taxon>Candidatus Bipolaricaulaceae</taxon>
        <taxon>Candidatus Bipolaricaulis</taxon>
    </lineage>
</organism>
<dbReference type="PANTHER" id="PTHR30388">
    <property type="entry name" value="ALDEHYDE OXIDOREDUCTASE MOLYBDENUM COFACTOR ASSEMBLY PROTEIN"/>
    <property type="match status" value="1"/>
</dbReference>
<sequence length="263" mass="27305">MESRILARASDAASRGERAVLVTLVGVEGPAPRAPGARMLVFADGRSEGTIGGGSLEAHAIERAQGLLLTGGTELETLDLTDRGLKCGRGKATLFYEVLSPEPELAIFGAGHVGRALARLAQEVAAFPVTVYAGRGEESTEFAAVRPVPGFKGIPALPSPSYAVICTDSHATDLDVARQVLRQDPGPAYVGMLGSQAKSAEIRTQLERDGIPPQRIADLHCPVGLPLGGRSPGLVALSILAEVVAFHHSQLAAAQARLTGRGP</sequence>
<dbReference type="PANTHER" id="PTHR30388:SF6">
    <property type="entry name" value="XANTHINE DEHYDROGENASE SUBUNIT A-RELATED"/>
    <property type="match status" value="1"/>
</dbReference>
<dbReference type="EMBL" id="LS483254">
    <property type="protein sequence ID" value="SQD93268.1"/>
    <property type="molecule type" value="Genomic_DNA"/>
</dbReference>